<proteinExistence type="predicted"/>
<evidence type="ECO:0000313" key="4">
    <source>
        <dbReference type="Proteomes" id="UP001500668"/>
    </source>
</evidence>
<dbReference type="Pfam" id="PF14279">
    <property type="entry name" value="HNH_5"/>
    <property type="match status" value="1"/>
</dbReference>
<feature type="compositionally biased region" description="Basic and acidic residues" evidence="1">
    <location>
        <begin position="18"/>
        <end position="29"/>
    </location>
</feature>
<evidence type="ECO:0000259" key="2">
    <source>
        <dbReference type="SMART" id="SM00507"/>
    </source>
</evidence>
<reference evidence="4" key="1">
    <citation type="journal article" date="2019" name="Int. J. Syst. Evol. Microbiol.">
        <title>The Global Catalogue of Microorganisms (GCM) 10K type strain sequencing project: providing services to taxonomists for standard genome sequencing and annotation.</title>
        <authorList>
            <consortium name="The Broad Institute Genomics Platform"/>
            <consortium name="The Broad Institute Genome Sequencing Center for Infectious Disease"/>
            <person name="Wu L."/>
            <person name="Ma J."/>
        </authorList>
    </citation>
    <scope>NUCLEOTIDE SEQUENCE [LARGE SCALE GENOMIC DNA]</scope>
    <source>
        <strain evidence="4">JCM 5067</strain>
    </source>
</reference>
<dbReference type="Proteomes" id="UP001500668">
    <property type="component" value="Unassembled WGS sequence"/>
</dbReference>
<feature type="region of interest" description="Disordered" evidence="1">
    <location>
        <begin position="18"/>
        <end position="38"/>
    </location>
</feature>
<feature type="domain" description="HNH nuclease" evidence="2">
    <location>
        <begin position="49"/>
        <end position="102"/>
    </location>
</feature>
<dbReference type="CDD" id="cd00085">
    <property type="entry name" value="HNHc"/>
    <property type="match status" value="1"/>
</dbReference>
<dbReference type="Gene3D" id="1.10.30.50">
    <property type="match status" value="1"/>
</dbReference>
<sequence>MTPCIECSEAATRRGRCGVHDQAHQDRPTVRARRSRGRRRAARYDAAARLRRRVQERGTAWCDWCLGDFPADGVDVDHVRPLSLGGEDVDRNVQVLCHGCHGLKTRTEFGAAAPHS</sequence>
<keyword evidence="4" id="KW-1185">Reference proteome</keyword>
<dbReference type="RefSeq" id="WP_344074255.1">
    <property type="nucleotide sequence ID" value="NZ_BAAACA010000015.1"/>
</dbReference>
<accession>A0ABP3QY78</accession>
<comment type="caution">
    <text evidence="3">The sequence shown here is derived from an EMBL/GenBank/DDBJ whole genome shotgun (WGS) entry which is preliminary data.</text>
</comment>
<protein>
    <recommendedName>
        <fullName evidence="2">HNH nuclease domain-containing protein</fullName>
    </recommendedName>
</protein>
<evidence type="ECO:0000313" key="3">
    <source>
        <dbReference type="EMBL" id="GAA0599824.1"/>
    </source>
</evidence>
<name>A0ABP3QY78_9ACTN</name>
<dbReference type="SMART" id="SM00507">
    <property type="entry name" value="HNHc"/>
    <property type="match status" value="1"/>
</dbReference>
<organism evidence="3 4">
    <name type="scientific">Streptomyces crystallinus</name>
    <dbReference type="NCBI Taxonomy" id="68191"/>
    <lineage>
        <taxon>Bacteria</taxon>
        <taxon>Bacillati</taxon>
        <taxon>Actinomycetota</taxon>
        <taxon>Actinomycetes</taxon>
        <taxon>Kitasatosporales</taxon>
        <taxon>Streptomycetaceae</taxon>
        <taxon>Streptomyces</taxon>
    </lineage>
</organism>
<dbReference type="InterPro" id="IPR029471">
    <property type="entry name" value="HNH_5"/>
</dbReference>
<dbReference type="InterPro" id="IPR003615">
    <property type="entry name" value="HNH_nuc"/>
</dbReference>
<evidence type="ECO:0000256" key="1">
    <source>
        <dbReference type="SAM" id="MobiDB-lite"/>
    </source>
</evidence>
<dbReference type="EMBL" id="BAAACA010000015">
    <property type="protein sequence ID" value="GAA0599824.1"/>
    <property type="molecule type" value="Genomic_DNA"/>
</dbReference>
<gene>
    <name evidence="3" type="ORF">GCM10010394_31640</name>
</gene>